<dbReference type="PANTHER" id="PTHR45631:SF86">
    <property type="entry name" value="LEUCINE-RICH REPEAT PROTEIN KINASE FAMILY PROTEIN"/>
    <property type="match status" value="1"/>
</dbReference>
<dbReference type="CDD" id="cd14066">
    <property type="entry name" value="STKc_IRAK"/>
    <property type="match status" value="1"/>
</dbReference>
<evidence type="ECO:0000256" key="6">
    <source>
        <dbReference type="ARBA" id="ARBA00022737"/>
    </source>
</evidence>
<dbReference type="InterPro" id="IPR017441">
    <property type="entry name" value="Protein_kinase_ATP_BS"/>
</dbReference>
<keyword evidence="5 15" id="KW-0732">Signal</keyword>
<evidence type="ECO:0000256" key="4">
    <source>
        <dbReference type="ARBA" id="ARBA00022692"/>
    </source>
</evidence>
<evidence type="ECO:0000256" key="10">
    <source>
        <dbReference type="ARBA" id="ARBA00022989"/>
    </source>
</evidence>
<dbReference type="InterPro" id="IPR008271">
    <property type="entry name" value="Ser/Thr_kinase_AS"/>
</dbReference>
<evidence type="ECO:0000256" key="8">
    <source>
        <dbReference type="ARBA" id="ARBA00022777"/>
    </source>
</evidence>
<evidence type="ECO:0000256" key="11">
    <source>
        <dbReference type="ARBA" id="ARBA00023136"/>
    </source>
</evidence>
<feature type="region of interest" description="Disordered" evidence="13">
    <location>
        <begin position="534"/>
        <end position="556"/>
    </location>
</feature>
<proteinExistence type="predicted"/>
<dbReference type="PROSITE" id="PS00107">
    <property type="entry name" value="PROTEIN_KINASE_ATP"/>
    <property type="match status" value="1"/>
</dbReference>
<keyword evidence="4 14" id="KW-0812">Transmembrane</keyword>
<dbReference type="Proteomes" id="UP000694864">
    <property type="component" value="Chromosome 3"/>
</dbReference>
<feature type="signal peptide" evidence="15">
    <location>
        <begin position="1"/>
        <end position="21"/>
    </location>
</feature>
<protein>
    <submittedName>
        <fullName evidence="18">Probable LRR receptor-like serine/threonine-protein kinase At1g51820</fullName>
    </submittedName>
</protein>
<feature type="binding site" evidence="12">
    <location>
        <position position="605"/>
    </location>
    <ligand>
        <name>ATP</name>
        <dbReference type="ChEBI" id="CHEBI:30616"/>
    </ligand>
</feature>
<comment type="subcellular location">
    <subcellularLocation>
        <location evidence="1">Membrane</location>
        <topology evidence="1">Single-pass membrane protein</topology>
    </subcellularLocation>
</comment>
<dbReference type="InterPro" id="IPR024788">
    <property type="entry name" value="Malectin-like_Carb-bd_dom"/>
</dbReference>
<name>A0ABM0YH32_CAMSA</name>
<accession>A0ABM0YH32</accession>
<reference evidence="18" key="2">
    <citation type="submission" date="2025-08" db="UniProtKB">
        <authorList>
            <consortium name="RefSeq"/>
        </authorList>
    </citation>
    <scope>IDENTIFICATION</scope>
    <source>
        <tissue evidence="18">Leaf</tissue>
    </source>
</reference>
<keyword evidence="2" id="KW-0433">Leucine-rich repeat</keyword>
<organism evidence="17 18">
    <name type="scientific">Camelina sativa</name>
    <name type="common">False flax</name>
    <name type="synonym">Myagrum sativum</name>
    <dbReference type="NCBI Taxonomy" id="90675"/>
    <lineage>
        <taxon>Eukaryota</taxon>
        <taxon>Viridiplantae</taxon>
        <taxon>Streptophyta</taxon>
        <taxon>Embryophyta</taxon>
        <taxon>Tracheophyta</taxon>
        <taxon>Spermatophyta</taxon>
        <taxon>Magnoliopsida</taxon>
        <taxon>eudicotyledons</taxon>
        <taxon>Gunneridae</taxon>
        <taxon>Pentapetalae</taxon>
        <taxon>rosids</taxon>
        <taxon>malvids</taxon>
        <taxon>Brassicales</taxon>
        <taxon>Brassicaceae</taxon>
        <taxon>Camelineae</taxon>
        <taxon>Camelina</taxon>
    </lineage>
</organism>
<evidence type="ECO:0000256" key="12">
    <source>
        <dbReference type="PROSITE-ProRule" id="PRU10141"/>
    </source>
</evidence>
<keyword evidence="7 12" id="KW-0547">Nucleotide-binding</keyword>
<dbReference type="Pfam" id="PF13855">
    <property type="entry name" value="LRR_8"/>
    <property type="match status" value="1"/>
</dbReference>
<evidence type="ECO:0000256" key="15">
    <source>
        <dbReference type="SAM" id="SignalP"/>
    </source>
</evidence>
<dbReference type="InterPro" id="IPR032675">
    <property type="entry name" value="LRR_dom_sf"/>
</dbReference>
<evidence type="ECO:0000256" key="5">
    <source>
        <dbReference type="ARBA" id="ARBA00022729"/>
    </source>
</evidence>
<feature type="chain" id="PRO_5046096927" evidence="15">
    <location>
        <begin position="22"/>
        <end position="884"/>
    </location>
</feature>
<dbReference type="GeneID" id="104778104"/>
<evidence type="ECO:0000313" key="18">
    <source>
        <dbReference type="RefSeq" id="XP_010500773.1"/>
    </source>
</evidence>
<dbReference type="PANTHER" id="PTHR45631">
    <property type="entry name" value="OS07G0107800 PROTEIN-RELATED"/>
    <property type="match status" value="1"/>
</dbReference>
<keyword evidence="9 12" id="KW-0067">ATP-binding</keyword>
<keyword evidence="11 14" id="KW-0472">Membrane</keyword>
<dbReference type="Gene3D" id="3.80.10.10">
    <property type="entry name" value="Ribonuclease Inhibitor"/>
    <property type="match status" value="1"/>
</dbReference>
<evidence type="ECO:0000256" key="14">
    <source>
        <dbReference type="SAM" id="Phobius"/>
    </source>
</evidence>
<keyword evidence="10 14" id="KW-1133">Transmembrane helix</keyword>
<dbReference type="InterPro" id="IPR001611">
    <property type="entry name" value="Leu-rich_rpt"/>
</dbReference>
<dbReference type="PROSITE" id="PS51450">
    <property type="entry name" value="LRR"/>
    <property type="match status" value="1"/>
</dbReference>
<keyword evidence="6" id="KW-0677">Repeat</keyword>
<evidence type="ECO:0000256" key="7">
    <source>
        <dbReference type="ARBA" id="ARBA00022741"/>
    </source>
</evidence>
<dbReference type="SUPFAM" id="SSF52058">
    <property type="entry name" value="L domain-like"/>
    <property type="match status" value="1"/>
</dbReference>
<evidence type="ECO:0000256" key="9">
    <source>
        <dbReference type="ARBA" id="ARBA00022840"/>
    </source>
</evidence>
<dbReference type="Pfam" id="PF00069">
    <property type="entry name" value="Pkinase"/>
    <property type="match status" value="1"/>
</dbReference>
<evidence type="ECO:0000259" key="16">
    <source>
        <dbReference type="PROSITE" id="PS50011"/>
    </source>
</evidence>
<evidence type="ECO:0000256" key="3">
    <source>
        <dbReference type="ARBA" id="ARBA00022679"/>
    </source>
</evidence>
<dbReference type="Gene3D" id="1.10.510.10">
    <property type="entry name" value="Transferase(Phosphotransferase) domain 1"/>
    <property type="match status" value="1"/>
</dbReference>
<reference evidence="17" key="1">
    <citation type="journal article" date="2014" name="Nat. Commun.">
        <title>The emerging biofuel crop Camelina sativa retains a highly undifferentiated hexaploid genome structure.</title>
        <authorList>
            <person name="Kagale S."/>
            <person name="Koh C."/>
            <person name="Nixon J."/>
            <person name="Bollina V."/>
            <person name="Clarke W.E."/>
            <person name="Tuteja R."/>
            <person name="Spillane C."/>
            <person name="Robinson S.J."/>
            <person name="Links M.G."/>
            <person name="Clarke C."/>
            <person name="Higgins E.E."/>
            <person name="Huebert T."/>
            <person name="Sharpe A.G."/>
            <person name="Parkin I.A."/>
        </authorList>
    </citation>
    <scope>NUCLEOTIDE SEQUENCE [LARGE SCALE GENOMIC DNA]</scope>
    <source>
        <strain evidence="17">cv. DH55</strain>
    </source>
</reference>
<dbReference type="Gene3D" id="3.30.200.20">
    <property type="entry name" value="Phosphorylase Kinase, domain 1"/>
    <property type="match status" value="1"/>
</dbReference>
<evidence type="ECO:0000313" key="17">
    <source>
        <dbReference type="Proteomes" id="UP000694864"/>
    </source>
</evidence>
<dbReference type="SMART" id="SM00220">
    <property type="entry name" value="S_TKc"/>
    <property type="match status" value="1"/>
</dbReference>
<feature type="transmembrane region" description="Helical" evidence="14">
    <location>
        <begin position="505"/>
        <end position="529"/>
    </location>
</feature>
<gene>
    <name evidence="18" type="primary">LOC104778104</name>
</gene>
<dbReference type="PROSITE" id="PS50011">
    <property type="entry name" value="PROTEIN_KINASE_DOM"/>
    <property type="match status" value="1"/>
</dbReference>
<dbReference type="Pfam" id="PF12819">
    <property type="entry name" value="Malectin_like"/>
    <property type="match status" value="1"/>
</dbReference>
<keyword evidence="17" id="KW-1185">Reference proteome</keyword>
<dbReference type="SUPFAM" id="SSF56112">
    <property type="entry name" value="Protein kinase-like (PK-like)"/>
    <property type="match status" value="1"/>
</dbReference>
<evidence type="ECO:0000256" key="13">
    <source>
        <dbReference type="SAM" id="MobiDB-lite"/>
    </source>
</evidence>
<feature type="domain" description="Protein kinase" evidence="16">
    <location>
        <begin position="577"/>
        <end position="850"/>
    </location>
</feature>
<dbReference type="RefSeq" id="XP_010500773.1">
    <property type="nucleotide sequence ID" value="XM_010502471.2"/>
</dbReference>
<evidence type="ECO:0000256" key="1">
    <source>
        <dbReference type="ARBA" id="ARBA00004167"/>
    </source>
</evidence>
<dbReference type="InterPro" id="IPR011009">
    <property type="entry name" value="Kinase-like_dom_sf"/>
</dbReference>
<keyword evidence="8" id="KW-0418">Kinase</keyword>
<sequence length="884" mass="98115">MERYSSVFIAIFVLILRLAQAQNQTGFISVDCGLSPPESPYNAPQTGLTYASDAGLINSGKTGGIAKEFEPFVDKPALTLRYFPDGVRNCYNLNVTRDTNYLIKATFVYGNYDGLNVDPNFDLYFGPNLWTTVSSNDTMEEIIHVTKFNSLQICLVKTGISIPFINVLELRPLKKNVYATQSGSLKNLFRLYISNSSRRIRFPDDVYDRKWYPLFQNSWTQVTTNLNVNISTRYELPEGVMTTAATPLNANETLNITWTIEPPTTPFYSYIHFAELQSLRANDTREFNVTLDGDNTFGPYSPKPLKTETVQDLTPEQCSGGACLLQLVKTLQSTLPPLLNAIEAFTVIDFPQMETNEDEVAGIKNVQNTYVLNRISWQGDPCVPKQFLWDGLNCNNSDISTPPIISSLDLSSSGLTGVITQGIQNLTNLQYLDLSDNKLTGEIPKFLADIQSLLDINLSGNNLTGSVPLSLLQKKGLKLNVEGNPHLLCTDLCVSKGDVHKKKSITVPIIASIASIAVLIGALAIFFVLKKKTGSKVEGPPTSYVQASDGRSPRSAKPAIVTKNRRFTYSEVMIITNNFQRILGKGGFGIVYHGFVNGTEQVAVKILSHSSSQGYKQFKAEVELLLRVHHKNLVGLVGYCDEGENLALIYEYMANGDLKDHMSGTRNQFISNWGTRLKIVVESAQGLEYLHNGCKPPMVHRDVKTTNILLNEKFDAKLADFGLSRSFPIEGETHVSTVVVGTPGYLDPEYYRKNWLTEKSDVYSFGIVLLEIITNQHVIDHSREKPHIAEWVGEMLTKGDIRNIMDPSLNGDYDSTSVWKAVELAMCCLNSSSARRPTMSQVVFELNECLTCENSRGGAIRDIDSTSSLDVSLTFTTQVSPIAR</sequence>
<keyword evidence="3" id="KW-0808">Transferase</keyword>
<dbReference type="PROSITE" id="PS00108">
    <property type="entry name" value="PROTEIN_KINASE_ST"/>
    <property type="match status" value="1"/>
</dbReference>
<evidence type="ECO:0000256" key="2">
    <source>
        <dbReference type="ARBA" id="ARBA00022614"/>
    </source>
</evidence>
<dbReference type="InterPro" id="IPR000719">
    <property type="entry name" value="Prot_kinase_dom"/>
</dbReference>